<reference evidence="5 6" key="1">
    <citation type="submission" date="2017-05" db="EMBL/GenBank/DDBJ databases">
        <title>Bifidobacterium vansinderenii sp. nov.</title>
        <authorList>
            <person name="Lugli G.A."/>
            <person name="Duranti S."/>
            <person name="Mangifesta M."/>
        </authorList>
    </citation>
    <scope>NUCLEOTIDE SEQUENCE [LARGE SCALE GENOMIC DNA]</scope>
    <source>
        <strain evidence="5 6">Tam10B</strain>
    </source>
</reference>
<proteinExistence type="inferred from homology"/>
<dbReference type="GO" id="GO:0006260">
    <property type="term" value="P:DNA replication"/>
    <property type="evidence" value="ECO:0007669"/>
    <property type="project" value="InterPro"/>
</dbReference>
<dbReference type="GO" id="GO:0003697">
    <property type="term" value="F:single-stranded DNA binding"/>
    <property type="evidence" value="ECO:0007669"/>
    <property type="project" value="UniProtKB-UniRule"/>
</dbReference>
<dbReference type="PANTHER" id="PTHR10302">
    <property type="entry name" value="SINGLE-STRANDED DNA-BINDING PROTEIN"/>
    <property type="match status" value="1"/>
</dbReference>
<dbReference type="PANTHER" id="PTHR10302:SF27">
    <property type="entry name" value="SINGLE-STRANDED DNA-BINDING PROTEIN"/>
    <property type="match status" value="1"/>
</dbReference>
<evidence type="ECO:0000256" key="3">
    <source>
        <dbReference type="PIRNR" id="PIRNR002070"/>
    </source>
</evidence>
<feature type="compositionally biased region" description="Polar residues" evidence="4">
    <location>
        <begin position="150"/>
        <end position="160"/>
    </location>
</feature>
<dbReference type="PROSITE" id="PS50935">
    <property type="entry name" value="SSB"/>
    <property type="match status" value="1"/>
</dbReference>
<feature type="region of interest" description="Disordered" evidence="4">
    <location>
        <begin position="124"/>
        <end position="182"/>
    </location>
</feature>
<accession>A0A229W190</accession>
<dbReference type="Gene3D" id="2.40.50.140">
    <property type="entry name" value="Nucleic acid-binding proteins"/>
    <property type="match status" value="1"/>
</dbReference>
<name>A0A229W190_9BIFI</name>
<dbReference type="InterPro" id="IPR012340">
    <property type="entry name" value="NA-bd_OB-fold"/>
</dbReference>
<dbReference type="OrthoDB" id="9809878at2"/>
<dbReference type="CDD" id="cd04496">
    <property type="entry name" value="SSB_OBF"/>
    <property type="match status" value="1"/>
</dbReference>
<dbReference type="EMBL" id="NEWD01000002">
    <property type="protein sequence ID" value="OXN01627.1"/>
    <property type="molecule type" value="Genomic_DNA"/>
</dbReference>
<dbReference type="Proteomes" id="UP000215433">
    <property type="component" value="Unassembled WGS sequence"/>
</dbReference>
<sequence length="182" mass="19602">MANDILVTVVGNLTADPEIRTIPSGSTVVNFTVASTPSRYDSRSGQWEDGETTFLRCSAWNGQKRTLATNIVQSLSKGQRVVAQGYMNQHDYTGNDGVTRTSIELRVTAIGPDLSTQIAVCERNPKPQQQPQAAQQQSGYTGGFAGAARNRQQPQSQAGEESQEPWAAGATYGSGYGEEPEF</sequence>
<dbReference type="GO" id="GO:0009295">
    <property type="term" value="C:nucleoid"/>
    <property type="evidence" value="ECO:0007669"/>
    <property type="project" value="TreeGrafter"/>
</dbReference>
<dbReference type="SUPFAM" id="SSF50249">
    <property type="entry name" value="Nucleic acid-binding proteins"/>
    <property type="match status" value="1"/>
</dbReference>
<organism evidence="5 6">
    <name type="scientific">Bifidobacterium vansinderenii</name>
    <dbReference type="NCBI Taxonomy" id="1984871"/>
    <lineage>
        <taxon>Bacteria</taxon>
        <taxon>Bacillati</taxon>
        <taxon>Actinomycetota</taxon>
        <taxon>Actinomycetes</taxon>
        <taxon>Bifidobacteriales</taxon>
        <taxon>Bifidobacteriaceae</taxon>
        <taxon>Bifidobacterium</taxon>
    </lineage>
</organism>
<dbReference type="InterPro" id="IPR011344">
    <property type="entry name" value="ssDNA-bd"/>
</dbReference>
<comment type="caution">
    <text evidence="2">Lacks conserved residue(s) required for the propagation of feature annotation.</text>
</comment>
<dbReference type="RefSeq" id="WP_093959301.1">
    <property type="nucleotide sequence ID" value="NZ_NEWD01000002.1"/>
</dbReference>
<protein>
    <recommendedName>
        <fullName evidence="2 3">Single-stranded DNA-binding protein</fullName>
        <shortName evidence="2">SSB</shortName>
    </recommendedName>
</protein>
<evidence type="ECO:0000313" key="6">
    <source>
        <dbReference type="Proteomes" id="UP000215433"/>
    </source>
</evidence>
<dbReference type="AlphaFoldDB" id="A0A229W190"/>
<evidence type="ECO:0000256" key="1">
    <source>
        <dbReference type="ARBA" id="ARBA00023125"/>
    </source>
</evidence>
<gene>
    <name evidence="5" type="ORF">Tam10B_0069</name>
</gene>
<keyword evidence="1 2" id="KW-0238">DNA-binding</keyword>
<evidence type="ECO:0000256" key="2">
    <source>
        <dbReference type="HAMAP-Rule" id="MF_00984"/>
    </source>
</evidence>
<dbReference type="NCBIfam" id="TIGR00621">
    <property type="entry name" value="ssb"/>
    <property type="match status" value="1"/>
</dbReference>
<comment type="subunit">
    <text evidence="2">Homotetramer.</text>
</comment>
<evidence type="ECO:0000313" key="5">
    <source>
        <dbReference type="EMBL" id="OXN01627.1"/>
    </source>
</evidence>
<dbReference type="InterPro" id="IPR000424">
    <property type="entry name" value="Primosome_PriB/ssb"/>
</dbReference>
<feature type="compositionally biased region" description="Low complexity" evidence="4">
    <location>
        <begin position="127"/>
        <end position="137"/>
    </location>
</feature>
<dbReference type="PIRSF" id="PIRSF002070">
    <property type="entry name" value="SSB"/>
    <property type="match status" value="1"/>
</dbReference>
<dbReference type="HAMAP" id="MF_00984">
    <property type="entry name" value="SSB"/>
    <property type="match status" value="1"/>
</dbReference>
<dbReference type="Pfam" id="PF00436">
    <property type="entry name" value="SSB"/>
    <property type="match status" value="1"/>
</dbReference>
<evidence type="ECO:0000256" key="4">
    <source>
        <dbReference type="SAM" id="MobiDB-lite"/>
    </source>
</evidence>
<comment type="caution">
    <text evidence="5">The sequence shown here is derived from an EMBL/GenBank/DDBJ whole genome shotgun (WGS) entry which is preliminary data.</text>
</comment>
<keyword evidence="6" id="KW-1185">Reference proteome</keyword>